<protein>
    <submittedName>
        <fullName evidence="1">Uncharacterized protein</fullName>
    </submittedName>
</protein>
<proteinExistence type="predicted"/>
<dbReference type="EMBL" id="KN831981">
    <property type="protein sequence ID" value="KIO02475.1"/>
    <property type="molecule type" value="Genomic_DNA"/>
</dbReference>
<keyword evidence="2" id="KW-1185">Reference proteome</keyword>
<dbReference type="InParanoid" id="A0A0C3NNM0"/>
<dbReference type="Proteomes" id="UP000054217">
    <property type="component" value="Unassembled WGS sequence"/>
</dbReference>
<evidence type="ECO:0000313" key="2">
    <source>
        <dbReference type="Proteomes" id="UP000054217"/>
    </source>
</evidence>
<reference evidence="1 2" key="1">
    <citation type="submission" date="2014-04" db="EMBL/GenBank/DDBJ databases">
        <authorList>
            <consortium name="DOE Joint Genome Institute"/>
            <person name="Kuo A."/>
            <person name="Kohler A."/>
            <person name="Costa M.D."/>
            <person name="Nagy L.G."/>
            <person name="Floudas D."/>
            <person name="Copeland A."/>
            <person name="Barry K.W."/>
            <person name="Cichocki N."/>
            <person name="Veneault-Fourrey C."/>
            <person name="LaButti K."/>
            <person name="Lindquist E.A."/>
            <person name="Lipzen A."/>
            <person name="Lundell T."/>
            <person name="Morin E."/>
            <person name="Murat C."/>
            <person name="Sun H."/>
            <person name="Tunlid A."/>
            <person name="Henrissat B."/>
            <person name="Grigoriev I.V."/>
            <person name="Hibbett D.S."/>
            <person name="Martin F."/>
            <person name="Nordberg H.P."/>
            <person name="Cantor M.N."/>
            <person name="Hua S.X."/>
        </authorList>
    </citation>
    <scope>NUCLEOTIDE SEQUENCE [LARGE SCALE GENOMIC DNA]</scope>
    <source>
        <strain evidence="1 2">Marx 270</strain>
    </source>
</reference>
<dbReference type="AlphaFoldDB" id="A0A0C3NNM0"/>
<dbReference type="HOGENOM" id="CLU_2347573_0_0_1"/>
<sequence>MVYDRHTYRIFAGLDLIASRNAHPPASPKKNCEGQSSRSVFGGRNRLWSQSGALPYLHLSVDRANQLVTVVRKTICTDCHHASHSNPLGELSQAIAI</sequence>
<organism evidence="1 2">
    <name type="scientific">Pisolithus tinctorius Marx 270</name>
    <dbReference type="NCBI Taxonomy" id="870435"/>
    <lineage>
        <taxon>Eukaryota</taxon>
        <taxon>Fungi</taxon>
        <taxon>Dikarya</taxon>
        <taxon>Basidiomycota</taxon>
        <taxon>Agaricomycotina</taxon>
        <taxon>Agaricomycetes</taxon>
        <taxon>Agaricomycetidae</taxon>
        <taxon>Boletales</taxon>
        <taxon>Sclerodermatineae</taxon>
        <taxon>Pisolithaceae</taxon>
        <taxon>Pisolithus</taxon>
    </lineage>
</organism>
<accession>A0A0C3NNM0</accession>
<name>A0A0C3NNM0_PISTI</name>
<gene>
    <name evidence="1" type="ORF">M404DRAFT_648158</name>
</gene>
<reference evidence="2" key="2">
    <citation type="submission" date="2015-01" db="EMBL/GenBank/DDBJ databases">
        <title>Evolutionary Origins and Diversification of the Mycorrhizal Mutualists.</title>
        <authorList>
            <consortium name="DOE Joint Genome Institute"/>
            <consortium name="Mycorrhizal Genomics Consortium"/>
            <person name="Kohler A."/>
            <person name="Kuo A."/>
            <person name="Nagy L.G."/>
            <person name="Floudas D."/>
            <person name="Copeland A."/>
            <person name="Barry K.W."/>
            <person name="Cichocki N."/>
            <person name="Veneault-Fourrey C."/>
            <person name="LaButti K."/>
            <person name="Lindquist E.A."/>
            <person name="Lipzen A."/>
            <person name="Lundell T."/>
            <person name="Morin E."/>
            <person name="Murat C."/>
            <person name="Riley R."/>
            <person name="Ohm R."/>
            <person name="Sun H."/>
            <person name="Tunlid A."/>
            <person name="Henrissat B."/>
            <person name="Grigoriev I.V."/>
            <person name="Hibbett D.S."/>
            <person name="Martin F."/>
        </authorList>
    </citation>
    <scope>NUCLEOTIDE SEQUENCE [LARGE SCALE GENOMIC DNA]</scope>
    <source>
        <strain evidence="2">Marx 270</strain>
    </source>
</reference>
<evidence type="ECO:0000313" key="1">
    <source>
        <dbReference type="EMBL" id="KIO02475.1"/>
    </source>
</evidence>